<feature type="region of interest" description="Disordered" evidence="1">
    <location>
        <begin position="226"/>
        <end position="254"/>
    </location>
</feature>
<dbReference type="OrthoDB" id="4550240at2"/>
<reference evidence="5 7" key="2">
    <citation type="submission" date="2020-07" db="EMBL/GenBank/DDBJ databases">
        <title>Sequencing the genomes of 1000 actinobacteria strains.</title>
        <authorList>
            <person name="Klenk H.-P."/>
        </authorList>
    </citation>
    <scope>NUCLEOTIDE SEQUENCE [LARGE SCALE GENOMIC DNA]</scope>
    <source>
        <strain evidence="5 7">DSM 10309</strain>
    </source>
</reference>
<dbReference type="RefSeq" id="WP_146856646.1">
    <property type="nucleotide sequence ID" value="NZ_BAAAHR010000003.1"/>
</dbReference>
<feature type="domain" description="DUF3592" evidence="3">
    <location>
        <begin position="75"/>
        <end position="147"/>
    </location>
</feature>
<evidence type="ECO:0000259" key="3">
    <source>
        <dbReference type="Pfam" id="PF12158"/>
    </source>
</evidence>
<feature type="compositionally biased region" description="Basic and acidic residues" evidence="1">
    <location>
        <begin position="234"/>
        <end position="254"/>
    </location>
</feature>
<comment type="caution">
    <text evidence="5">The sequence shown here is derived from an EMBL/GenBank/DDBJ whole genome shotgun (WGS) entry which is preliminary data.</text>
</comment>
<sequence length="254" mass="28948">MTEQEKAVGQQDITRPTAGRTPSSSKSKSSSKSGFGPFFWPLWSASLLAVGFIGLSDAIPPARYDHAIHASGGETTATVVRVEKGFTGSGTRIHVSRPYWYPVFETTIDGRTRVTDNPRYHTRSEDDWAVGQRIDVLYDTDRPEEAIPDIPGITEELDDRIRAIVGMQALTVVGIVGPLLHLWYRRRHPKPPKPPKPVRYIKRHRARTPLEQAAFERREEKRAALRAARLARQGTDEEWRAERERRFRDRASRR</sequence>
<name>A0A7W3PJH9_9MICO</name>
<dbReference type="EMBL" id="JACGWW010000002">
    <property type="protein sequence ID" value="MBA8813779.1"/>
    <property type="molecule type" value="Genomic_DNA"/>
</dbReference>
<dbReference type="EMBL" id="BJUV01000033">
    <property type="protein sequence ID" value="GEK84318.1"/>
    <property type="molecule type" value="Genomic_DNA"/>
</dbReference>
<dbReference type="Pfam" id="PF12158">
    <property type="entry name" value="DUF3592"/>
    <property type="match status" value="1"/>
</dbReference>
<dbReference type="Proteomes" id="UP000522688">
    <property type="component" value="Unassembled WGS sequence"/>
</dbReference>
<feature type="region of interest" description="Disordered" evidence="1">
    <location>
        <begin position="1"/>
        <end position="32"/>
    </location>
</feature>
<dbReference type="Proteomes" id="UP000321154">
    <property type="component" value="Unassembled WGS sequence"/>
</dbReference>
<keyword evidence="2" id="KW-0812">Transmembrane</keyword>
<protein>
    <recommendedName>
        <fullName evidence="3">DUF3592 domain-containing protein</fullName>
    </recommendedName>
</protein>
<keyword evidence="2" id="KW-0472">Membrane</keyword>
<keyword evidence="2" id="KW-1133">Transmembrane helix</keyword>
<evidence type="ECO:0000256" key="2">
    <source>
        <dbReference type="SAM" id="Phobius"/>
    </source>
</evidence>
<evidence type="ECO:0000313" key="6">
    <source>
        <dbReference type="Proteomes" id="UP000321154"/>
    </source>
</evidence>
<dbReference type="InterPro" id="IPR021994">
    <property type="entry name" value="DUF3592"/>
</dbReference>
<gene>
    <name evidence="5" type="ORF">FB463_002028</name>
    <name evidence="4" type="ORF">FFA01_26270</name>
</gene>
<feature type="compositionally biased region" description="Low complexity" evidence="1">
    <location>
        <begin position="23"/>
        <end position="32"/>
    </location>
</feature>
<evidence type="ECO:0000313" key="5">
    <source>
        <dbReference type="EMBL" id="MBA8813779.1"/>
    </source>
</evidence>
<reference evidence="4 6" key="1">
    <citation type="submission" date="2019-07" db="EMBL/GenBank/DDBJ databases">
        <title>Whole genome shotgun sequence of Frigoribacterium faeni NBRC 103066.</title>
        <authorList>
            <person name="Hosoyama A."/>
            <person name="Uohara A."/>
            <person name="Ohji S."/>
            <person name="Ichikawa N."/>
        </authorList>
    </citation>
    <scope>NUCLEOTIDE SEQUENCE [LARGE SCALE GENOMIC DNA]</scope>
    <source>
        <strain evidence="4 6">NBRC 103066</strain>
    </source>
</reference>
<evidence type="ECO:0000256" key="1">
    <source>
        <dbReference type="SAM" id="MobiDB-lite"/>
    </source>
</evidence>
<evidence type="ECO:0000313" key="7">
    <source>
        <dbReference type="Proteomes" id="UP000522688"/>
    </source>
</evidence>
<dbReference type="AlphaFoldDB" id="A0A7W3PJH9"/>
<evidence type="ECO:0000313" key="4">
    <source>
        <dbReference type="EMBL" id="GEK84318.1"/>
    </source>
</evidence>
<feature type="transmembrane region" description="Helical" evidence="2">
    <location>
        <begin position="35"/>
        <end position="55"/>
    </location>
</feature>
<keyword evidence="6" id="KW-1185">Reference proteome</keyword>
<accession>A0A7W3PJH9</accession>
<proteinExistence type="predicted"/>
<organism evidence="5 7">
    <name type="scientific">Frigoribacterium faeni</name>
    <dbReference type="NCBI Taxonomy" id="145483"/>
    <lineage>
        <taxon>Bacteria</taxon>
        <taxon>Bacillati</taxon>
        <taxon>Actinomycetota</taxon>
        <taxon>Actinomycetes</taxon>
        <taxon>Micrococcales</taxon>
        <taxon>Microbacteriaceae</taxon>
        <taxon>Frigoribacterium</taxon>
    </lineage>
</organism>
<feature type="transmembrane region" description="Helical" evidence="2">
    <location>
        <begin position="161"/>
        <end position="184"/>
    </location>
</feature>